<dbReference type="InterPro" id="IPR028204">
    <property type="entry name" value="Tricorn_C1"/>
</dbReference>
<sequence>MGDLFTVPVGGGLATQITSHSAYDKAPVWSPDGQHLAFASDREGNFNIYLTSRRGGNATRITYGGTHQLPVAFLDNETIIYDTNIRPQKEMGLFPSGLFTQLYQLSIKGGRPKMYSAITMIEPSIGKDGRILYTDLKGYEDKFRKHHTSSIARDIWLYTPTDKSYRKITSFAGEDRNALWLPGQTEYLYTSEQDGTLNIYKGSISGAAPTQLTHFEKHPVRYMSMDDKGNVSFSWDGKLYYMPLGGQPQQVRVEVVADFTIPEVEYKTITRGATDYALSPNEKEVAIIVRGDVFVTNIEYGTTKRITNTAEQERDLSWSPDGRKLVYSGERNGQWNLYMTELVRPEEKQFAYAKEFKETQLTNKSDLPSFQPVFSPDGKEIAFLRDRSAIYVLNLASKSEREVMNKKFNYSYSDGDQDFDWSPDSKWIITEYIGNGGWNNKDVALFKADGSGTVHNLTQSGYTEGSGRFVMGGKAIVFGSDRAGYRSHGSWGAEYDLYLMFLDQEAFDKFQLNKEEREVLLAKEDDEKKDDKKDKKGKKDKSKEDSKEEASKVVAPLTFELDNRDYMTVRLTRTSGRQSDFVMNSKGDKLYYLASFDNATNLYSLDLAEKQTEMVMADVGSGMLELGKDDKTLYLFSSRGLYKISGKERKPITFTARLEHKSNAERTYMFDHIVKQVENKFYDVNLHGVDWKGYAEAYRKYLPHINNNYDYAEMLSELLGELNASHTGARYSGGWANRPTASLGLFYDDTYEGVGVKIAEVMEGGPMDKAKSIAKPGVIITRVNGEEIAADKPLEYYLNGLNGQWVTLTLRNAKGKEVEEQVRPISAGAENALLYRRWVDKRAKMVEEWSGGKIGYVHVQGMDSESFRKVFKDLLGKYRHCDAVVVDTRFNGGGWLHEDLVILLTGKEYSRFAPRGQYIGSDPFAQWNKPSAVLVAEGNYSNAHGFPWVYKTLGIGKLIGAPVPGTMTAVWWETLVDSSLVFGIPQVTVTDVQGKALENTQLDPDVLILNTPEEYLRDYDAQLKVAVDNLMK</sequence>
<comment type="subcellular location">
    <subcellularLocation>
        <location evidence="1 7">Cytoplasm</location>
    </subcellularLocation>
</comment>
<proteinExistence type="inferred from homology"/>
<evidence type="ECO:0000256" key="6">
    <source>
        <dbReference type="ARBA" id="ARBA00022825"/>
    </source>
</evidence>
<dbReference type="EMBL" id="SPNC01000068">
    <property type="protein sequence ID" value="TFH95063.1"/>
    <property type="molecule type" value="Genomic_DNA"/>
</dbReference>
<organism evidence="9 10">
    <name type="scientific">Porphyromonas levii</name>
    <dbReference type="NCBI Taxonomy" id="28114"/>
    <lineage>
        <taxon>Bacteria</taxon>
        <taxon>Pseudomonadati</taxon>
        <taxon>Bacteroidota</taxon>
        <taxon>Bacteroidia</taxon>
        <taxon>Bacteroidales</taxon>
        <taxon>Porphyromonadaceae</taxon>
        <taxon>Porphyromonas</taxon>
    </lineage>
</organism>
<dbReference type="GO" id="GO:0006508">
    <property type="term" value="P:proteolysis"/>
    <property type="evidence" value="ECO:0007669"/>
    <property type="project" value="UniProtKB-UniRule"/>
</dbReference>
<dbReference type="PANTHER" id="PTHR43253">
    <property type="entry name" value="TRICORN PROTEASE HOMOLOG 2-RELATED"/>
    <property type="match status" value="1"/>
</dbReference>
<accession>A0A4Y8WPL4</accession>
<feature type="domain" description="Tail specific protease" evidence="8">
    <location>
        <begin position="815"/>
        <end position="1009"/>
    </location>
</feature>
<protein>
    <recommendedName>
        <fullName evidence="7">Tricorn protease homolog</fullName>
        <ecNumber evidence="7">3.4.21.-</ecNumber>
    </recommendedName>
</protein>
<comment type="function">
    <text evidence="7">Degrades oligopeptides.</text>
</comment>
<evidence type="ECO:0000313" key="10">
    <source>
        <dbReference type="Proteomes" id="UP000297225"/>
    </source>
</evidence>
<dbReference type="Gene3D" id="3.30.750.44">
    <property type="match status" value="1"/>
</dbReference>
<dbReference type="EC" id="3.4.21.-" evidence="7"/>
<dbReference type="InterPro" id="IPR011659">
    <property type="entry name" value="WD40"/>
</dbReference>
<evidence type="ECO:0000256" key="5">
    <source>
        <dbReference type="ARBA" id="ARBA00022801"/>
    </source>
</evidence>
<dbReference type="Gene3D" id="2.120.10.60">
    <property type="entry name" value="Tricorn protease N-terminal domain"/>
    <property type="match status" value="1"/>
</dbReference>
<evidence type="ECO:0000256" key="3">
    <source>
        <dbReference type="ARBA" id="ARBA00022490"/>
    </source>
</evidence>
<dbReference type="STRING" id="1122973.GCA_000379925_01705"/>
<dbReference type="Pfam" id="PF03572">
    <property type="entry name" value="Peptidase_S41"/>
    <property type="match status" value="1"/>
</dbReference>
<evidence type="ECO:0000259" key="8">
    <source>
        <dbReference type="SMART" id="SM00245"/>
    </source>
</evidence>
<evidence type="ECO:0000256" key="2">
    <source>
        <dbReference type="ARBA" id="ARBA00008524"/>
    </source>
</evidence>
<dbReference type="AlphaFoldDB" id="A0A4Y8WPL4"/>
<dbReference type="SUPFAM" id="SSF50156">
    <property type="entry name" value="PDZ domain-like"/>
    <property type="match status" value="1"/>
</dbReference>
<name>A0A4Y8WPL4_9PORP</name>
<dbReference type="CDD" id="cd07562">
    <property type="entry name" value="Peptidase_S41_TRI"/>
    <property type="match status" value="1"/>
</dbReference>
<dbReference type="Pfam" id="PF14684">
    <property type="entry name" value="Tricorn_C1"/>
    <property type="match status" value="1"/>
</dbReference>
<evidence type="ECO:0000256" key="7">
    <source>
        <dbReference type="PIRNR" id="PIRNR036421"/>
    </source>
</evidence>
<dbReference type="InterPro" id="IPR036034">
    <property type="entry name" value="PDZ_sf"/>
</dbReference>
<evidence type="ECO:0000256" key="4">
    <source>
        <dbReference type="ARBA" id="ARBA00022670"/>
    </source>
</evidence>
<dbReference type="SUPFAM" id="SSF82171">
    <property type="entry name" value="DPP6 N-terminal domain-like"/>
    <property type="match status" value="2"/>
</dbReference>
<dbReference type="OrthoDB" id="9815657at2"/>
<dbReference type="InterPro" id="IPR012393">
    <property type="entry name" value="Tricorn_protease"/>
</dbReference>
<dbReference type="PANTHER" id="PTHR43253:SF1">
    <property type="entry name" value="TRICORN PROTEASE HOMOLOG 2-RELATED"/>
    <property type="match status" value="1"/>
</dbReference>
<dbReference type="Gene3D" id="2.120.10.30">
    <property type="entry name" value="TolB, C-terminal domain"/>
    <property type="match status" value="1"/>
</dbReference>
<dbReference type="PIRSF" id="PIRSF036421">
    <property type="entry name" value="Tricorn_protease"/>
    <property type="match status" value="1"/>
</dbReference>
<dbReference type="SUPFAM" id="SSF52096">
    <property type="entry name" value="ClpP/crotonase"/>
    <property type="match status" value="1"/>
</dbReference>
<keyword evidence="5 7" id="KW-0378">Hydrolase</keyword>
<keyword evidence="3 7" id="KW-0963">Cytoplasm</keyword>
<keyword evidence="10" id="KW-1185">Reference proteome</keyword>
<comment type="caution">
    <text evidence="9">The sequence shown here is derived from an EMBL/GenBank/DDBJ whole genome shotgun (WGS) entry which is preliminary data.</text>
</comment>
<keyword evidence="4 7" id="KW-0645">Protease</keyword>
<evidence type="ECO:0000313" key="9">
    <source>
        <dbReference type="EMBL" id="TFH95063.1"/>
    </source>
</evidence>
<dbReference type="Pfam" id="PF26549">
    <property type="entry name" value="Tricorn_N"/>
    <property type="match status" value="1"/>
</dbReference>
<dbReference type="Pfam" id="PF07676">
    <property type="entry name" value="PD40"/>
    <property type="match status" value="2"/>
</dbReference>
<dbReference type="InterPro" id="IPR029045">
    <property type="entry name" value="ClpP/crotonase-like_dom_sf"/>
</dbReference>
<dbReference type="Gene3D" id="2.30.42.10">
    <property type="match status" value="1"/>
</dbReference>
<dbReference type="Gene3D" id="3.90.226.10">
    <property type="entry name" value="2-enoyl-CoA Hydratase, Chain A, domain 1"/>
    <property type="match status" value="1"/>
</dbReference>
<dbReference type="Proteomes" id="UP000297225">
    <property type="component" value="Unassembled WGS sequence"/>
</dbReference>
<dbReference type="InterPro" id="IPR011042">
    <property type="entry name" value="6-blade_b-propeller_TolB-like"/>
</dbReference>
<dbReference type="InterPro" id="IPR005151">
    <property type="entry name" value="Tail-specific_protease"/>
</dbReference>
<comment type="similarity">
    <text evidence="2 7">Belongs to the peptidase S41B family.</text>
</comment>
<dbReference type="GO" id="GO:0008236">
    <property type="term" value="F:serine-type peptidase activity"/>
    <property type="evidence" value="ECO:0007669"/>
    <property type="project" value="UniProtKB-UniRule"/>
</dbReference>
<gene>
    <name evidence="9" type="ORF">E4P47_05355</name>
</gene>
<dbReference type="SMART" id="SM00245">
    <property type="entry name" value="TSPc"/>
    <property type="match status" value="1"/>
</dbReference>
<reference evidence="9 10" key="1">
    <citation type="submission" date="2019-03" db="EMBL/GenBank/DDBJ databases">
        <title>Porphyromonas levii Isolated from the Uterus of Dairy Cows.</title>
        <authorList>
            <person name="Francis A.M."/>
        </authorList>
    </citation>
    <scope>NUCLEOTIDE SEQUENCE [LARGE SCALE GENOMIC DNA]</scope>
    <source>
        <strain evidence="9 10">AF5678</strain>
    </source>
</reference>
<evidence type="ECO:0000256" key="1">
    <source>
        <dbReference type="ARBA" id="ARBA00004496"/>
    </source>
</evidence>
<keyword evidence="6 7" id="KW-0720">Serine protease</keyword>
<dbReference type="GO" id="GO:0005737">
    <property type="term" value="C:cytoplasm"/>
    <property type="evidence" value="ECO:0007669"/>
    <property type="project" value="UniProtKB-SubCell"/>
</dbReference>